<keyword evidence="7" id="KW-1185">Reference proteome</keyword>
<evidence type="ECO:0000256" key="3">
    <source>
        <dbReference type="ARBA" id="ARBA00023235"/>
    </source>
</evidence>
<evidence type="ECO:0000256" key="2">
    <source>
        <dbReference type="ARBA" id="ARBA00023125"/>
    </source>
</evidence>
<dbReference type="EMBL" id="KV425588">
    <property type="protein sequence ID" value="KZT23158.1"/>
    <property type="molecule type" value="Genomic_DNA"/>
</dbReference>
<evidence type="ECO:0000256" key="4">
    <source>
        <dbReference type="ARBA" id="ARBA00034617"/>
    </source>
</evidence>
<proteinExistence type="inferred from homology"/>
<comment type="catalytic activity">
    <reaction evidence="4">
        <text>Couples ATP hydrolysis with the unwinding of duplex DNA by translocating in the 3'-5' direction.</text>
        <dbReference type="EC" id="5.6.2.4"/>
    </reaction>
</comment>
<dbReference type="EC" id="5.6.2.4" evidence="5"/>
<protein>
    <recommendedName>
        <fullName evidence="5">DNA 3'-5' helicase</fullName>
        <ecNumber evidence="5">5.6.2.4</ecNumber>
    </recommendedName>
</protein>
<dbReference type="Gene3D" id="3.40.50.300">
    <property type="entry name" value="P-loop containing nucleotide triphosphate hydrolases"/>
    <property type="match status" value="1"/>
</dbReference>
<reference evidence="6 7" key="1">
    <citation type="journal article" date="2016" name="Mol. Biol. Evol.">
        <title>Comparative Genomics of Early-Diverging Mushroom-Forming Fungi Provides Insights into the Origins of Lignocellulose Decay Capabilities.</title>
        <authorList>
            <person name="Nagy L.G."/>
            <person name="Riley R."/>
            <person name="Tritt A."/>
            <person name="Adam C."/>
            <person name="Daum C."/>
            <person name="Floudas D."/>
            <person name="Sun H."/>
            <person name="Yadav J.S."/>
            <person name="Pangilinan J."/>
            <person name="Larsson K.H."/>
            <person name="Matsuura K."/>
            <person name="Barry K."/>
            <person name="Labutti K."/>
            <person name="Kuo R."/>
            <person name="Ohm R.A."/>
            <person name="Bhattacharya S.S."/>
            <person name="Shirouzu T."/>
            <person name="Yoshinaga Y."/>
            <person name="Martin F.M."/>
            <person name="Grigoriev I.V."/>
            <person name="Hibbett D.S."/>
        </authorList>
    </citation>
    <scope>NUCLEOTIDE SEQUENCE [LARGE SCALE GENOMIC DNA]</scope>
    <source>
        <strain evidence="6 7">HHB14362 ss-1</strain>
    </source>
</reference>
<evidence type="ECO:0000313" key="6">
    <source>
        <dbReference type="EMBL" id="KZT23158.1"/>
    </source>
</evidence>
<dbReference type="Proteomes" id="UP000076761">
    <property type="component" value="Unassembled WGS sequence"/>
</dbReference>
<dbReference type="GO" id="GO:0009378">
    <property type="term" value="F:four-way junction helicase activity"/>
    <property type="evidence" value="ECO:0007669"/>
    <property type="project" value="TreeGrafter"/>
</dbReference>
<dbReference type="OrthoDB" id="3269685at2759"/>
<dbReference type="GO" id="GO:0005737">
    <property type="term" value="C:cytoplasm"/>
    <property type="evidence" value="ECO:0007669"/>
    <property type="project" value="TreeGrafter"/>
</dbReference>
<dbReference type="GO" id="GO:0000724">
    <property type="term" value="P:double-strand break repair via homologous recombination"/>
    <property type="evidence" value="ECO:0007669"/>
    <property type="project" value="TreeGrafter"/>
</dbReference>
<keyword evidence="2" id="KW-0238">DNA-binding</keyword>
<gene>
    <name evidence="6" type="ORF">NEOLEDRAFT_1180369</name>
</gene>
<evidence type="ECO:0000313" key="7">
    <source>
        <dbReference type="Proteomes" id="UP000076761"/>
    </source>
</evidence>
<dbReference type="InParanoid" id="A0A165R122"/>
<name>A0A165R122_9AGAM</name>
<dbReference type="PANTHER" id="PTHR13710:SF105">
    <property type="entry name" value="ATP-DEPENDENT DNA HELICASE Q1"/>
    <property type="match status" value="1"/>
</dbReference>
<evidence type="ECO:0000256" key="1">
    <source>
        <dbReference type="ARBA" id="ARBA00005446"/>
    </source>
</evidence>
<dbReference type="SUPFAM" id="SSF52540">
    <property type="entry name" value="P-loop containing nucleoside triphosphate hydrolases"/>
    <property type="match status" value="1"/>
</dbReference>
<dbReference type="AlphaFoldDB" id="A0A165R122"/>
<dbReference type="PANTHER" id="PTHR13710">
    <property type="entry name" value="DNA HELICASE RECQ FAMILY MEMBER"/>
    <property type="match status" value="1"/>
</dbReference>
<sequence>MEWILLALSEDQARSANSRGLRAVAINRDTLRTAYCEIPPRKLLDEVESGHWDLVIMSPEMLKSQAVHEKMKSIKFRDLLRFVGIDEFHLIHKHGDNFRPEYQAIGDFRACLSASVHWIAATATPPTGPSLIKESQRTTQL</sequence>
<dbReference type="GO" id="GO:0003677">
    <property type="term" value="F:DNA binding"/>
    <property type="evidence" value="ECO:0007669"/>
    <property type="project" value="UniProtKB-KW"/>
</dbReference>
<evidence type="ECO:0000256" key="5">
    <source>
        <dbReference type="ARBA" id="ARBA00034808"/>
    </source>
</evidence>
<comment type="similarity">
    <text evidence="1">Belongs to the helicase family. RecQ subfamily.</text>
</comment>
<dbReference type="STRING" id="1314782.A0A165R122"/>
<organism evidence="6 7">
    <name type="scientific">Neolentinus lepideus HHB14362 ss-1</name>
    <dbReference type="NCBI Taxonomy" id="1314782"/>
    <lineage>
        <taxon>Eukaryota</taxon>
        <taxon>Fungi</taxon>
        <taxon>Dikarya</taxon>
        <taxon>Basidiomycota</taxon>
        <taxon>Agaricomycotina</taxon>
        <taxon>Agaricomycetes</taxon>
        <taxon>Gloeophyllales</taxon>
        <taxon>Gloeophyllaceae</taxon>
        <taxon>Neolentinus</taxon>
    </lineage>
</organism>
<accession>A0A165R122</accession>
<keyword evidence="3" id="KW-0413">Isomerase</keyword>
<dbReference type="GO" id="GO:0005694">
    <property type="term" value="C:chromosome"/>
    <property type="evidence" value="ECO:0007669"/>
    <property type="project" value="TreeGrafter"/>
</dbReference>
<dbReference type="GO" id="GO:0043138">
    <property type="term" value="F:3'-5' DNA helicase activity"/>
    <property type="evidence" value="ECO:0007669"/>
    <property type="project" value="UniProtKB-EC"/>
</dbReference>
<dbReference type="InterPro" id="IPR027417">
    <property type="entry name" value="P-loop_NTPase"/>
</dbReference>